<dbReference type="Proteomes" id="UP000000715">
    <property type="component" value="Unplaced"/>
</dbReference>
<feature type="compositionally biased region" description="Acidic residues" evidence="5">
    <location>
        <begin position="590"/>
        <end position="601"/>
    </location>
</feature>
<feature type="compositionally biased region" description="Basic and acidic residues" evidence="5">
    <location>
        <begin position="262"/>
        <end position="272"/>
    </location>
</feature>
<dbReference type="Pfam" id="PF21054">
    <property type="entry name" value="RUBC_PIKBD"/>
    <property type="match status" value="1"/>
</dbReference>
<feature type="compositionally biased region" description="Low complexity" evidence="5">
    <location>
        <begin position="607"/>
        <end position="616"/>
    </location>
</feature>
<comment type="subcellular location">
    <subcellularLocation>
        <location evidence="1">Late endosome</location>
    </subcellularLocation>
</comment>
<dbReference type="GeneID" id="101688244"/>
<evidence type="ECO:0000256" key="1">
    <source>
        <dbReference type="ARBA" id="ARBA00004603"/>
    </source>
</evidence>
<dbReference type="InterPro" id="IPR052428">
    <property type="entry name" value="Autophagy_HostDef_Reg"/>
</dbReference>
<accession>A0A8U0SKY6</accession>
<keyword evidence="2" id="KW-0597">Phosphoprotein</keyword>
<dbReference type="GO" id="GO:0045806">
    <property type="term" value="P:negative regulation of endocytosis"/>
    <property type="evidence" value="ECO:0007669"/>
    <property type="project" value="TreeGrafter"/>
</dbReference>
<dbReference type="SMART" id="SM01175">
    <property type="entry name" value="DUF4206"/>
    <property type="match status" value="1"/>
</dbReference>
<dbReference type="CTD" id="9711"/>
<proteinExistence type="predicted"/>
<feature type="compositionally biased region" description="Low complexity" evidence="5">
    <location>
        <begin position="441"/>
        <end position="451"/>
    </location>
</feature>
<dbReference type="PANTHER" id="PTHR45971">
    <property type="entry name" value="PHOX (PX) DOMAIN-CONTAINING PROTEIN"/>
    <property type="match status" value="1"/>
</dbReference>
<keyword evidence="7" id="KW-1185">Reference proteome</keyword>
<dbReference type="GO" id="GO:0005770">
    <property type="term" value="C:late endosome"/>
    <property type="evidence" value="ECO:0007669"/>
    <property type="project" value="UniProtKB-SubCell"/>
</dbReference>
<feature type="region of interest" description="Disordered" evidence="5">
    <location>
        <begin position="237"/>
        <end position="274"/>
    </location>
</feature>
<dbReference type="PANTHER" id="PTHR45971:SF3">
    <property type="entry name" value="RUN DOMAIN BECLIN-1-INTERACTING AND CYSTEINE-RICH DOMAIN-CONTAINING PROTEIN"/>
    <property type="match status" value="1"/>
</dbReference>
<keyword evidence="4" id="KW-0072">Autophagy</keyword>
<feature type="compositionally biased region" description="Polar residues" evidence="5">
    <location>
        <begin position="396"/>
        <end position="406"/>
    </location>
</feature>
<dbReference type="Gene3D" id="1.20.58.900">
    <property type="match status" value="1"/>
</dbReference>
<dbReference type="Pfam" id="PF02759">
    <property type="entry name" value="RUN"/>
    <property type="match status" value="1"/>
</dbReference>
<dbReference type="InterPro" id="IPR037213">
    <property type="entry name" value="Run_dom_sf"/>
</dbReference>
<reference evidence="8" key="1">
    <citation type="submission" date="2025-08" db="UniProtKB">
        <authorList>
            <consortium name="RefSeq"/>
        </authorList>
    </citation>
    <scope>IDENTIFICATION</scope>
    <source>
        <tissue evidence="8">Brain</tissue>
    </source>
</reference>
<dbReference type="AlphaFoldDB" id="A0A8U0SKY6"/>
<dbReference type="GO" id="GO:0005769">
    <property type="term" value="C:early endosome"/>
    <property type="evidence" value="ECO:0007669"/>
    <property type="project" value="TreeGrafter"/>
</dbReference>
<dbReference type="CDD" id="cd17686">
    <property type="entry name" value="RUN_RUBCN"/>
    <property type="match status" value="1"/>
</dbReference>
<dbReference type="GO" id="GO:0006914">
    <property type="term" value="P:autophagy"/>
    <property type="evidence" value="ECO:0007669"/>
    <property type="project" value="UniProtKB-KW"/>
</dbReference>
<dbReference type="PROSITE" id="PS50826">
    <property type="entry name" value="RUN"/>
    <property type="match status" value="1"/>
</dbReference>
<dbReference type="Pfam" id="PF13901">
    <property type="entry name" value="RH_dom"/>
    <property type="match status" value="1"/>
</dbReference>
<evidence type="ECO:0000313" key="8">
    <source>
        <dbReference type="RefSeq" id="XP_044944703.1"/>
    </source>
</evidence>
<evidence type="ECO:0000313" key="7">
    <source>
        <dbReference type="Proteomes" id="UP000000715"/>
    </source>
</evidence>
<feature type="compositionally biased region" description="Low complexity" evidence="5">
    <location>
        <begin position="343"/>
        <end position="376"/>
    </location>
</feature>
<dbReference type="GO" id="GO:1901097">
    <property type="term" value="P:negative regulation of autophagosome maturation"/>
    <property type="evidence" value="ECO:0007669"/>
    <property type="project" value="TreeGrafter"/>
</dbReference>
<name>A0A8U0SKY6_MUSPF</name>
<dbReference type="InterPro" id="IPR048569">
    <property type="entry name" value="RUBC_PIKBD"/>
</dbReference>
<feature type="compositionally biased region" description="Low complexity" evidence="5">
    <location>
        <begin position="383"/>
        <end position="395"/>
    </location>
</feature>
<dbReference type="InterPro" id="IPR025258">
    <property type="entry name" value="RH_dom"/>
</dbReference>
<evidence type="ECO:0000256" key="3">
    <source>
        <dbReference type="ARBA" id="ARBA00022753"/>
    </source>
</evidence>
<dbReference type="SMART" id="SM00593">
    <property type="entry name" value="RUN"/>
    <property type="match status" value="1"/>
</dbReference>
<evidence type="ECO:0000256" key="4">
    <source>
        <dbReference type="ARBA" id="ARBA00023006"/>
    </source>
</evidence>
<keyword evidence="3" id="KW-0967">Endosome</keyword>
<evidence type="ECO:0000259" key="6">
    <source>
        <dbReference type="PROSITE" id="PS50826"/>
    </source>
</evidence>
<feature type="compositionally biased region" description="Polar residues" evidence="5">
    <location>
        <begin position="296"/>
        <end position="319"/>
    </location>
</feature>
<feature type="region of interest" description="Disordered" evidence="5">
    <location>
        <begin position="286"/>
        <end position="451"/>
    </location>
</feature>
<dbReference type="RefSeq" id="XP_044944703.1">
    <property type="nucleotide sequence ID" value="XM_045088768.1"/>
</dbReference>
<protein>
    <submittedName>
        <fullName evidence="8">Run domain Beclin-1-interacting and cysteine-rich domain-containing protein isoform X9</fullName>
    </submittedName>
</protein>
<evidence type="ECO:0000256" key="2">
    <source>
        <dbReference type="ARBA" id="ARBA00022553"/>
    </source>
</evidence>
<dbReference type="GO" id="GO:1901981">
    <property type="term" value="F:phosphatidylinositol phosphate binding"/>
    <property type="evidence" value="ECO:0007669"/>
    <property type="project" value="TreeGrafter"/>
</dbReference>
<gene>
    <name evidence="8" type="primary">RUBCN</name>
</gene>
<feature type="region of interest" description="Disordered" evidence="5">
    <location>
        <begin position="567"/>
        <end position="616"/>
    </location>
</feature>
<feature type="domain" description="RUN" evidence="6">
    <location>
        <begin position="48"/>
        <end position="190"/>
    </location>
</feature>
<organism evidence="7 8">
    <name type="scientific">Mustela putorius furo</name>
    <name type="common">European domestic ferret</name>
    <name type="synonym">Mustela furo</name>
    <dbReference type="NCBI Taxonomy" id="9669"/>
    <lineage>
        <taxon>Eukaryota</taxon>
        <taxon>Metazoa</taxon>
        <taxon>Chordata</taxon>
        <taxon>Craniata</taxon>
        <taxon>Vertebrata</taxon>
        <taxon>Euteleostomi</taxon>
        <taxon>Mammalia</taxon>
        <taxon>Eutheria</taxon>
        <taxon>Laurasiatheria</taxon>
        <taxon>Carnivora</taxon>
        <taxon>Caniformia</taxon>
        <taxon>Musteloidea</taxon>
        <taxon>Mustelidae</taxon>
        <taxon>Mustelinae</taxon>
        <taxon>Mustela</taxon>
    </lineage>
</organism>
<sequence>MRPEGAGMELGGCEERLPEESRREHWQLLGNLKTTVEGLVSANSPNVWSKYGGLERLCRDMQSILYHGLIHDQVCCRQTDYWQFVKDIRWLSPHSALHVEKFISLHENGESGADGESGDSDSRRAVAELWLQHSLQRHCLSAQLRPLLGDRQYIRKFYTDTAFLLSNAHVTAMLQCLEAVEQNNPRLLAQLDASMFARKHESPLLVTKSQSLTALPGSTCTTSTSYAQHPYFGSFSSLHQSAPNHSSERRTTSFSLSGPPRKPQESKEHVSPARDQTFQAPLLAVSSLAGDPPSTPNEMSSSTLTSPLEASQVSNQNESPGDASEGPEYLAIGNLDPRGRTASCQSHSSNAESSSSNLFSSSSSQKPDSAASSLGEQEGGGQSQLSSILRRSSFSEGQTLTATSGTKKSHTRSHSDTNIASRGAPESCNDKSKLRGPLPYSGPSSEVSTPSSLYMEYEGGQYLCSGEGMFRRPSEGQSLISYLSEQDFGSCADLEKENAHFSISESLIAAIELMKCNMMSQCLEEEEEEEEDSDREIQELKQKIRLRRQQIRTKNLLPMYQETEHGSFRVTSSSSQFSSRDSTQFSDSGSADEVDEFEIQDADIRRSTASNSKSFTSSQSFSHCFLHSTSAEAVAMGLLKQFEGMQLPAASELEWLVPEHDAPQKLLPIPDSLPISPDDGQHADIYKLRIRVRGNLEWAPPRPQIIFNVHPAPTRKIAVAKQNYRCAGCGIRTDPDYIKRLRYCEYLGKYFCQCCHENAQMVIPSRVLRKWDFSKYYVSNFSKDLLIKIWNDPLFNVQDINSALYRKVKLLNQVRLLRIQLYHMKNMFKTCRLAKELLDSFDTVPGHLTEDLHLYSLNDLTATRKGELGPRLAELTKAGAAHVERCMLCQAKGFICEFCQNEDDIIFPFELHKCRTCEECKACYHKACFKSGSCPRCERLQARRELLAKQSLESYMSDYEEEPTEALALEATVLEAT</sequence>
<feature type="compositionally biased region" description="Low complexity" evidence="5">
    <location>
        <begin position="568"/>
        <end position="589"/>
    </location>
</feature>
<dbReference type="InterPro" id="IPR004012">
    <property type="entry name" value="Run_dom"/>
</dbReference>
<evidence type="ECO:0000256" key="5">
    <source>
        <dbReference type="SAM" id="MobiDB-lite"/>
    </source>
</evidence>
<dbReference type="SUPFAM" id="SSF140741">
    <property type="entry name" value="RUN domain-like"/>
    <property type="match status" value="1"/>
</dbReference>